<dbReference type="InterPro" id="IPR040449">
    <property type="entry name" value="Peptidase_S66_N"/>
</dbReference>
<organism evidence="5 6">
    <name type="scientific">Reinekea marina</name>
    <dbReference type="NCBI Taxonomy" id="1310421"/>
    <lineage>
        <taxon>Bacteria</taxon>
        <taxon>Pseudomonadati</taxon>
        <taxon>Pseudomonadota</taxon>
        <taxon>Gammaproteobacteria</taxon>
        <taxon>Oceanospirillales</taxon>
        <taxon>Saccharospirillaceae</taxon>
        <taxon>Reinekea</taxon>
    </lineage>
</organism>
<keyword evidence="2 5" id="KW-0378">Hydrolase</keyword>
<dbReference type="PANTHER" id="PTHR30237">
    <property type="entry name" value="MURAMOYLTETRAPEPTIDE CARBOXYPEPTIDASE"/>
    <property type="match status" value="1"/>
</dbReference>
<name>A0ABV7WX86_9GAMM</name>
<dbReference type="SUPFAM" id="SSF52317">
    <property type="entry name" value="Class I glutamine amidotransferase-like"/>
    <property type="match status" value="1"/>
</dbReference>
<dbReference type="CDD" id="cd07062">
    <property type="entry name" value="Peptidase_S66_mccF_like"/>
    <property type="match status" value="1"/>
</dbReference>
<dbReference type="InterPro" id="IPR029062">
    <property type="entry name" value="Class_I_gatase-like"/>
</dbReference>
<comment type="similarity">
    <text evidence="1">Belongs to the peptidase S66 family.</text>
</comment>
<evidence type="ECO:0000313" key="5">
    <source>
        <dbReference type="EMBL" id="MFC3702934.1"/>
    </source>
</evidence>
<dbReference type="Gene3D" id="3.50.30.60">
    <property type="entry name" value="LD-carboxypeptidase A C-terminal domain-like"/>
    <property type="match status" value="1"/>
</dbReference>
<dbReference type="InterPro" id="IPR003507">
    <property type="entry name" value="S66_fam"/>
</dbReference>
<dbReference type="Gene3D" id="3.40.50.10740">
    <property type="entry name" value="Class I glutamine amidotransferase-like"/>
    <property type="match status" value="1"/>
</dbReference>
<dbReference type="Pfam" id="PF02016">
    <property type="entry name" value="Peptidase_S66"/>
    <property type="match status" value="1"/>
</dbReference>
<comment type="caution">
    <text evidence="5">The sequence shown here is derived from an EMBL/GenBank/DDBJ whole genome shotgun (WGS) entry which is preliminary data.</text>
</comment>
<evidence type="ECO:0000256" key="1">
    <source>
        <dbReference type="ARBA" id="ARBA00010233"/>
    </source>
</evidence>
<dbReference type="RefSeq" id="WP_290282438.1">
    <property type="nucleotide sequence ID" value="NZ_JAUFQI010000001.1"/>
</dbReference>
<dbReference type="Proteomes" id="UP001595710">
    <property type="component" value="Unassembled WGS sequence"/>
</dbReference>
<keyword evidence="6" id="KW-1185">Reference proteome</keyword>
<feature type="domain" description="LD-carboxypeptidase C-terminal" evidence="4">
    <location>
        <begin position="207"/>
        <end position="316"/>
    </location>
</feature>
<dbReference type="InterPro" id="IPR040921">
    <property type="entry name" value="Peptidase_S66C"/>
</dbReference>
<reference evidence="6" key="1">
    <citation type="journal article" date="2019" name="Int. J. Syst. Evol. Microbiol.">
        <title>The Global Catalogue of Microorganisms (GCM) 10K type strain sequencing project: providing services to taxonomists for standard genome sequencing and annotation.</title>
        <authorList>
            <consortium name="The Broad Institute Genomics Platform"/>
            <consortium name="The Broad Institute Genome Sequencing Center for Infectious Disease"/>
            <person name="Wu L."/>
            <person name="Ma J."/>
        </authorList>
    </citation>
    <scope>NUCLEOTIDE SEQUENCE [LARGE SCALE GENOMIC DNA]</scope>
    <source>
        <strain evidence="6">CECT 8288</strain>
    </source>
</reference>
<dbReference type="InterPro" id="IPR027478">
    <property type="entry name" value="LdcA_N"/>
</dbReference>
<sequence length="316" mass="35172">MIYPAPLKQGSTIAVTAFSSGVTESQKPRLEAVVDGLRVQGFNVVFGQCLFGNEKHVSAPKEERADELMQFLLDDNIDAVAPPWGGELAIELLPLINFERLKKAKPKWILGFSDVCTISVALYSKLGWASAHCSNLMDLISTCEDALTKQALNYLSLPAGSNFTQNNSEKHTRKWPDIEKNPSAFIVGDETTQWMWLVPPENGEFMSGRLVGGCWDILTHLIETTFLPLSVFKERHLEGVLLYLENVEMSPCDLIRAIHSMMFRGVFSSINGLVLGRNFRVDKPEDELSYLDVLQAHLANKGIPVLYDVDIGHVPP</sequence>
<dbReference type="Pfam" id="PF17676">
    <property type="entry name" value="Peptidase_S66C"/>
    <property type="match status" value="1"/>
</dbReference>
<proteinExistence type="inferred from homology"/>
<feature type="domain" description="LD-carboxypeptidase N-terminal" evidence="3">
    <location>
        <begin position="13"/>
        <end position="132"/>
    </location>
</feature>
<evidence type="ECO:0000313" key="6">
    <source>
        <dbReference type="Proteomes" id="UP001595710"/>
    </source>
</evidence>
<evidence type="ECO:0000259" key="3">
    <source>
        <dbReference type="Pfam" id="PF02016"/>
    </source>
</evidence>
<evidence type="ECO:0000259" key="4">
    <source>
        <dbReference type="Pfam" id="PF17676"/>
    </source>
</evidence>
<dbReference type="EC" id="3.4.-.-" evidence="5"/>
<protein>
    <submittedName>
        <fullName evidence="5">S66 peptidase family protein</fullName>
        <ecNumber evidence="5">3.4.-.-</ecNumber>
    </submittedName>
</protein>
<dbReference type="PIRSF" id="PIRSF028757">
    <property type="entry name" value="LD-carboxypeptidase"/>
    <property type="match status" value="1"/>
</dbReference>
<evidence type="ECO:0000256" key="2">
    <source>
        <dbReference type="ARBA" id="ARBA00022801"/>
    </source>
</evidence>
<gene>
    <name evidence="5" type="ORF">ACFOND_14970</name>
</gene>
<dbReference type="GO" id="GO:0016787">
    <property type="term" value="F:hydrolase activity"/>
    <property type="evidence" value="ECO:0007669"/>
    <property type="project" value="UniProtKB-KW"/>
</dbReference>
<dbReference type="SUPFAM" id="SSF141986">
    <property type="entry name" value="LD-carboxypeptidase A C-terminal domain-like"/>
    <property type="match status" value="1"/>
</dbReference>
<accession>A0ABV7WX86</accession>
<dbReference type="EMBL" id="JBHRYN010000060">
    <property type="protein sequence ID" value="MFC3702934.1"/>
    <property type="molecule type" value="Genomic_DNA"/>
</dbReference>
<dbReference type="InterPro" id="IPR027461">
    <property type="entry name" value="Carboxypeptidase_A_C_sf"/>
</dbReference>